<organism evidence="1 2">
    <name type="scientific">Caballeronia grimmiae</name>
    <dbReference type="NCBI Taxonomy" id="1071679"/>
    <lineage>
        <taxon>Bacteria</taxon>
        <taxon>Pseudomonadati</taxon>
        <taxon>Pseudomonadota</taxon>
        <taxon>Betaproteobacteria</taxon>
        <taxon>Burkholderiales</taxon>
        <taxon>Burkholderiaceae</taxon>
        <taxon>Caballeronia</taxon>
    </lineage>
</organism>
<sequence length="92" mass="10173">MANQPQQLTLPPPRSYTRTDFTVLRAFSTSKSATWNCALFSQRRRNDEYAQAHCPSKRWIGKTFGQRGSSRAAAQEAALILALASAPAMDEA</sequence>
<dbReference type="EMBL" id="BMEG01000003">
    <property type="protein sequence ID" value="GGD70147.1"/>
    <property type="molecule type" value="Genomic_DNA"/>
</dbReference>
<protein>
    <recommendedName>
        <fullName evidence="3">DRBM domain-containing protein</fullName>
    </recommendedName>
</protein>
<reference evidence="2" key="1">
    <citation type="journal article" date="2019" name="Int. J. Syst. Evol. Microbiol.">
        <title>The Global Catalogue of Microorganisms (GCM) 10K type strain sequencing project: providing services to taxonomists for standard genome sequencing and annotation.</title>
        <authorList>
            <consortium name="The Broad Institute Genomics Platform"/>
            <consortium name="The Broad Institute Genome Sequencing Center for Infectious Disease"/>
            <person name="Wu L."/>
            <person name="Ma J."/>
        </authorList>
    </citation>
    <scope>NUCLEOTIDE SEQUENCE [LARGE SCALE GENOMIC DNA]</scope>
    <source>
        <strain evidence="2">CGMCC 1.11013</strain>
    </source>
</reference>
<dbReference type="RefSeq" id="WP_081851044.1">
    <property type="nucleotide sequence ID" value="NZ_BMEG01000003.1"/>
</dbReference>
<proteinExistence type="predicted"/>
<dbReference type="Proteomes" id="UP000597138">
    <property type="component" value="Unassembled WGS sequence"/>
</dbReference>
<gene>
    <name evidence="1" type="ORF">GCM10010985_25810</name>
</gene>
<accession>A0ABQ1RKN6</accession>
<keyword evidence="2" id="KW-1185">Reference proteome</keyword>
<comment type="caution">
    <text evidence="1">The sequence shown here is derived from an EMBL/GenBank/DDBJ whole genome shotgun (WGS) entry which is preliminary data.</text>
</comment>
<evidence type="ECO:0000313" key="1">
    <source>
        <dbReference type="EMBL" id="GGD70147.1"/>
    </source>
</evidence>
<evidence type="ECO:0000313" key="2">
    <source>
        <dbReference type="Proteomes" id="UP000597138"/>
    </source>
</evidence>
<evidence type="ECO:0008006" key="3">
    <source>
        <dbReference type="Google" id="ProtNLM"/>
    </source>
</evidence>
<name>A0ABQ1RKN6_9BURK</name>